<accession>A0A640NFL4</accession>
<organism evidence="1">
    <name type="scientific">Bacillus anthracis</name>
    <name type="common">anthrax bacterium</name>
    <dbReference type="NCBI Taxonomy" id="1392"/>
    <lineage>
        <taxon>Bacteria</taxon>
        <taxon>Bacillati</taxon>
        <taxon>Bacillota</taxon>
        <taxon>Bacilli</taxon>
        <taxon>Bacillales</taxon>
        <taxon>Bacillaceae</taxon>
        <taxon>Bacillus</taxon>
        <taxon>Bacillus cereus group</taxon>
    </lineage>
</organism>
<reference evidence="1" key="2">
    <citation type="submission" date="2019-12" db="EMBL/GenBank/DDBJ databases">
        <authorList>
            <person name="Hoang T.H.H."/>
            <person name="Okutani A."/>
        </authorList>
    </citation>
    <scope>NUCLEOTIDE SEQUENCE</scope>
    <source>
        <strain evidence="1">LamDB</strain>
    </source>
</reference>
<reference evidence="1" key="1">
    <citation type="submission" date="2019-12" db="EMBL/GenBank/DDBJ databases">
        <title>Epidemiological and comparative genomic analysis of Bacillus anthracis isolated from northern Vietnam.</title>
        <authorList>
            <person name="Hoang T.T.H."/>
            <person name="Dang D.A."/>
            <person name="Pham M.H."/>
            <person name="Luong M.H."/>
            <person name="Tran N.D."/>
            <person name="Nguyen T.H."/>
            <person name="Nguyen T.T."/>
            <person name="Inoue S."/>
            <person name="Morikawa S."/>
            <person name="Okutani A."/>
        </authorList>
    </citation>
    <scope>NUCLEOTIDE SEQUENCE</scope>
    <source>
        <strain evidence="1">LamDB</strain>
    </source>
</reference>
<dbReference type="AlphaFoldDB" id="A0A640NFL4"/>
<name>A0A640NFL4_BACAN</name>
<gene>
    <name evidence="1" type="ORF">LamDB_29760</name>
</gene>
<sequence length="95" mass="10857">MTITVATNIKTVSPIFIFSPPVMLEKITSICYVSYHIRSEKKNQLKIQKNSCVMSENLTCINLIRMKSTYAIRSDNWYNILTIKNVGDACGENTY</sequence>
<protein>
    <submittedName>
        <fullName evidence="1">Uncharacterized protein</fullName>
    </submittedName>
</protein>
<dbReference type="EMBL" id="BLEX01000004">
    <property type="protein sequence ID" value="GEU24705.1"/>
    <property type="molecule type" value="Genomic_DNA"/>
</dbReference>
<proteinExistence type="predicted"/>
<comment type="caution">
    <text evidence="1">The sequence shown here is derived from an EMBL/GenBank/DDBJ whole genome shotgun (WGS) entry which is preliminary data.</text>
</comment>
<evidence type="ECO:0000313" key="1">
    <source>
        <dbReference type="EMBL" id="GEU24705.1"/>
    </source>
</evidence>